<dbReference type="InterPro" id="IPR011335">
    <property type="entry name" value="Restrct_endonuc-II-like"/>
</dbReference>
<dbReference type="AlphaFoldDB" id="A0A6C0HGF1"/>
<evidence type="ECO:0000256" key="1">
    <source>
        <dbReference type="SAM" id="MobiDB-lite"/>
    </source>
</evidence>
<dbReference type="Pfam" id="PF09588">
    <property type="entry name" value="YqaJ"/>
    <property type="match status" value="1"/>
</dbReference>
<protein>
    <recommendedName>
        <fullName evidence="2">YqaJ viral recombinase domain-containing protein</fullName>
    </recommendedName>
</protein>
<dbReference type="PANTHER" id="PTHR46609">
    <property type="entry name" value="EXONUCLEASE, PHAGE-TYPE/RECB, C-TERMINAL DOMAIN-CONTAINING PROTEIN"/>
    <property type="match status" value="1"/>
</dbReference>
<dbReference type="EMBL" id="MN739950">
    <property type="protein sequence ID" value="QHT79534.1"/>
    <property type="molecule type" value="Genomic_DNA"/>
</dbReference>
<dbReference type="InterPro" id="IPR011604">
    <property type="entry name" value="PDDEXK-like_dom_sf"/>
</dbReference>
<dbReference type="InterPro" id="IPR051703">
    <property type="entry name" value="NF-kappa-B_Signaling_Reg"/>
</dbReference>
<evidence type="ECO:0000313" key="3">
    <source>
        <dbReference type="EMBL" id="QHT79534.1"/>
    </source>
</evidence>
<evidence type="ECO:0000259" key="2">
    <source>
        <dbReference type="Pfam" id="PF09588"/>
    </source>
</evidence>
<dbReference type="InterPro" id="IPR019080">
    <property type="entry name" value="YqaJ_viral_recombinase"/>
</dbReference>
<feature type="region of interest" description="Disordered" evidence="1">
    <location>
        <begin position="425"/>
        <end position="444"/>
    </location>
</feature>
<reference evidence="3" key="1">
    <citation type="journal article" date="2020" name="Nature">
        <title>Giant virus diversity and host interactions through global metagenomics.</title>
        <authorList>
            <person name="Schulz F."/>
            <person name="Roux S."/>
            <person name="Paez-Espino D."/>
            <person name="Jungbluth S."/>
            <person name="Walsh D.A."/>
            <person name="Denef V.J."/>
            <person name="McMahon K.D."/>
            <person name="Konstantinidis K.T."/>
            <person name="Eloe-Fadrosh E.A."/>
            <person name="Kyrpides N.C."/>
            <person name="Woyke T."/>
        </authorList>
    </citation>
    <scope>NUCLEOTIDE SEQUENCE</scope>
    <source>
        <strain evidence="3">GVMAG-M-3300023184-101</strain>
    </source>
</reference>
<dbReference type="PANTHER" id="PTHR46609:SF6">
    <property type="entry name" value="EXONUCLEASE, PHAGE-TYPE_RECB, C-TERMINAL DOMAIN-CONTAINING PROTEIN-RELATED"/>
    <property type="match status" value="1"/>
</dbReference>
<dbReference type="SUPFAM" id="SSF52980">
    <property type="entry name" value="Restriction endonuclease-like"/>
    <property type="match status" value="1"/>
</dbReference>
<proteinExistence type="predicted"/>
<name>A0A6C0HGF1_9ZZZZ</name>
<dbReference type="Gene3D" id="3.90.320.10">
    <property type="match status" value="1"/>
</dbReference>
<organism evidence="3">
    <name type="scientific">viral metagenome</name>
    <dbReference type="NCBI Taxonomy" id="1070528"/>
    <lineage>
        <taxon>unclassified sequences</taxon>
        <taxon>metagenomes</taxon>
        <taxon>organismal metagenomes</taxon>
    </lineage>
</organism>
<accession>A0A6C0HGF1</accession>
<feature type="domain" description="YqaJ viral recombinase" evidence="2">
    <location>
        <begin position="128"/>
        <end position="263"/>
    </location>
</feature>
<sequence>MKMISADDSKELLENAGMLIHDLIMKDPMMYIQPHFHDYIVDQVAQLLGKQLDQVFFGAFTYGDIVKNTLCDELDLIIQRAMKVFYRYIAPLRSYSSTFIRVKPNIELMKGKINYLKSIPQPVQRTTEWYNFRWTCLTASNIWKAFISDSTKNQLIYEKCQPIDTNKFSFVSTESPMHWGNKYEPVSIMLYERKYKTQISDFGCIPHKTISFLAASPDGINTLESSDRFGRMIEVKNIVNRDIDGIPKMEYWVQMQLQMEVCNLNECDFLETRFTEYESYDAFEADSYDSITDGIASCRPPPTARAAATDEEFDRIRGQGGRAPSYIHAKDGSNKGVMIMYFTRDNPPKPHYEYAPMGLTKHGFEKWENENLKKHEHMIWIKNIYWKQDEMSCVLVLRNKLWFAHALPQLQELWTTIEHDRINGFGHRAPNKKNRTSKSSESDITSGIGKCYINIIDVIKEGAEDSVKVEDSVVNSIVEVEDTIVDTADKVEDIIVEVEDSIVEVEDKVEDVKIIKPIQTLYHYFKKVDSV</sequence>